<dbReference type="GO" id="GO:0005737">
    <property type="term" value="C:cytoplasm"/>
    <property type="evidence" value="ECO:0007669"/>
    <property type="project" value="TreeGrafter"/>
</dbReference>
<dbReference type="InterPro" id="IPR022812">
    <property type="entry name" value="Dynamin"/>
</dbReference>
<dbReference type="GO" id="GO:0005874">
    <property type="term" value="C:microtubule"/>
    <property type="evidence" value="ECO:0007669"/>
    <property type="project" value="TreeGrafter"/>
</dbReference>
<name>A0A540LJT3_MALBA</name>
<proteinExistence type="predicted"/>
<dbReference type="Pfam" id="PF00350">
    <property type="entry name" value="Dynamin_N"/>
    <property type="match status" value="1"/>
</dbReference>
<dbReference type="InterPro" id="IPR001401">
    <property type="entry name" value="Dynamin_GTPase"/>
</dbReference>
<dbReference type="Gene3D" id="3.40.50.300">
    <property type="entry name" value="P-loop containing nucleotide triphosphate hydrolases"/>
    <property type="match status" value="1"/>
</dbReference>
<dbReference type="InterPro" id="IPR045063">
    <property type="entry name" value="Dynamin_N"/>
</dbReference>
<organism evidence="2 3">
    <name type="scientific">Malus baccata</name>
    <name type="common">Siberian crab apple</name>
    <name type="synonym">Pyrus baccata</name>
    <dbReference type="NCBI Taxonomy" id="106549"/>
    <lineage>
        <taxon>Eukaryota</taxon>
        <taxon>Viridiplantae</taxon>
        <taxon>Streptophyta</taxon>
        <taxon>Embryophyta</taxon>
        <taxon>Tracheophyta</taxon>
        <taxon>Spermatophyta</taxon>
        <taxon>Magnoliopsida</taxon>
        <taxon>eudicotyledons</taxon>
        <taxon>Gunneridae</taxon>
        <taxon>Pentapetalae</taxon>
        <taxon>rosids</taxon>
        <taxon>fabids</taxon>
        <taxon>Rosales</taxon>
        <taxon>Rosaceae</taxon>
        <taxon>Amygdaloideae</taxon>
        <taxon>Maleae</taxon>
        <taxon>Malus</taxon>
    </lineage>
</organism>
<dbReference type="PRINTS" id="PR00195">
    <property type="entry name" value="DYNAMIN"/>
</dbReference>
<dbReference type="GO" id="GO:0003924">
    <property type="term" value="F:GTPase activity"/>
    <property type="evidence" value="ECO:0007669"/>
    <property type="project" value="InterPro"/>
</dbReference>
<dbReference type="GO" id="GO:0005525">
    <property type="term" value="F:GTP binding"/>
    <property type="evidence" value="ECO:0007669"/>
    <property type="project" value="InterPro"/>
</dbReference>
<evidence type="ECO:0000313" key="3">
    <source>
        <dbReference type="Proteomes" id="UP000315295"/>
    </source>
</evidence>
<feature type="domain" description="Dynamin-type G" evidence="1">
    <location>
        <begin position="3"/>
        <end position="168"/>
    </location>
</feature>
<dbReference type="SUPFAM" id="SSF52540">
    <property type="entry name" value="P-loop containing nucleoside triphosphate hydrolases"/>
    <property type="match status" value="1"/>
</dbReference>
<dbReference type="GO" id="GO:0008017">
    <property type="term" value="F:microtubule binding"/>
    <property type="evidence" value="ECO:0007669"/>
    <property type="project" value="TreeGrafter"/>
</dbReference>
<dbReference type="InterPro" id="IPR030381">
    <property type="entry name" value="G_DYNAMIN_dom"/>
</dbReference>
<comment type="caution">
    <text evidence="2">The sequence shown here is derived from an EMBL/GenBank/DDBJ whole genome shotgun (WGS) entry which is preliminary data.</text>
</comment>
<evidence type="ECO:0000313" key="2">
    <source>
        <dbReference type="EMBL" id="TQD86730.1"/>
    </source>
</evidence>
<sequence length="168" mass="18782">MPQISLPQVVVVGSQSSGKSSILEALVDCDFLPRGRDICTQRPLVLMLKNRATVPGDEHIEWGEFRHLPGKRFYDFSTIHHEIQAKTDWEVGLNKGVSDKQIRLKIISPNVLNMTLVDLLGSTKVLVGEQPRDIEAMVRKMIMDYIIQQNCIILAVSLANSEESGNSL</sequence>
<dbReference type="GO" id="GO:0016020">
    <property type="term" value="C:membrane"/>
    <property type="evidence" value="ECO:0007669"/>
    <property type="project" value="TreeGrafter"/>
</dbReference>
<dbReference type="STRING" id="106549.A0A540LJT3"/>
<evidence type="ECO:0000259" key="1">
    <source>
        <dbReference type="PROSITE" id="PS51718"/>
    </source>
</evidence>
<dbReference type="SMART" id="SM00053">
    <property type="entry name" value="DYNc"/>
    <property type="match status" value="1"/>
</dbReference>
<dbReference type="PROSITE" id="PS51718">
    <property type="entry name" value="G_DYNAMIN_2"/>
    <property type="match status" value="1"/>
</dbReference>
<dbReference type="InterPro" id="IPR027417">
    <property type="entry name" value="P-loop_NTPase"/>
</dbReference>
<dbReference type="CDD" id="cd08771">
    <property type="entry name" value="DLP_1"/>
    <property type="match status" value="1"/>
</dbReference>
<protein>
    <recommendedName>
        <fullName evidence="1">Dynamin-type G domain-containing protein</fullName>
    </recommendedName>
</protein>
<dbReference type="PANTHER" id="PTHR11566">
    <property type="entry name" value="DYNAMIN"/>
    <property type="match status" value="1"/>
</dbReference>
<dbReference type="PANTHER" id="PTHR11566:SF84">
    <property type="entry name" value="DYNAMIN-RELATED PROTEIN 3A-LIKE"/>
    <property type="match status" value="1"/>
</dbReference>
<keyword evidence="3" id="KW-1185">Reference proteome</keyword>
<dbReference type="Proteomes" id="UP000315295">
    <property type="component" value="Unassembled WGS sequence"/>
</dbReference>
<dbReference type="EMBL" id="VIEB01000558">
    <property type="protein sequence ID" value="TQD86730.1"/>
    <property type="molecule type" value="Genomic_DNA"/>
</dbReference>
<gene>
    <name evidence="2" type="ORF">C1H46_027753</name>
</gene>
<accession>A0A540LJT3</accession>
<reference evidence="2 3" key="1">
    <citation type="journal article" date="2019" name="G3 (Bethesda)">
        <title>Sequencing of a Wild Apple (Malus baccata) Genome Unravels the Differences Between Cultivated and Wild Apple Species Regarding Disease Resistance and Cold Tolerance.</title>
        <authorList>
            <person name="Chen X."/>
        </authorList>
    </citation>
    <scope>NUCLEOTIDE SEQUENCE [LARGE SCALE GENOMIC DNA]</scope>
    <source>
        <strain evidence="3">cv. Shandingzi</strain>
        <tissue evidence="2">Leaves</tissue>
    </source>
</reference>
<dbReference type="AlphaFoldDB" id="A0A540LJT3"/>